<dbReference type="InterPro" id="IPR028343">
    <property type="entry name" value="FBPtase"/>
</dbReference>
<dbReference type="AlphaFoldDB" id="A0A8G2FCU0"/>
<dbReference type="GO" id="GO:0030388">
    <property type="term" value="P:fructose 1,6-bisphosphate metabolic process"/>
    <property type="evidence" value="ECO:0007669"/>
    <property type="project" value="TreeGrafter"/>
</dbReference>
<dbReference type="PRINTS" id="PR00115">
    <property type="entry name" value="F16BPHPHTASE"/>
</dbReference>
<evidence type="ECO:0000259" key="12">
    <source>
        <dbReference type="Pfam" id="PF18913"/>
    </source>
</evidence>
<evidence type="ECO:0000256" key="7">
    <source>
        <dbReference type="ARBA" id="ARBA00022842"/>
    </source>
</evidence>
<feature type="binding site" evidence="9">
    <location>
        <position position="112"/>
    </location>
    <ligand>
        <name>Mg(2+)</name>
        <dbReference type="ChEBI" id="CHEBI:18420"/>
        <label>2</label>
    </ligand>
</feature>
<dbReference type="EC" id="3.1.3.11" evidence="9"/>
<dbReference type="OrthoDB" id="9806756at2"/>
<dbReference type="PANTHER" id="PTHR11556">
    <property type="entry name" value="FRUCTOSE-1,6-BISPHOSPHATASE-RELATED"/>
    <property type="match status" value="1"/>
</dbReference>
<feature type="binding site" evidence="9">
    <location>
        <begin position="112"/>
        <end position="115"/>
    </location>
    <ligand>
        <name>substrate</name>
    </ligand>
</feature>
<dbReference type="GO" id="GO:0000287">
    <property type="term" value="F:magnesium ion binding"/>
    <property type="evidence" value="ECO:0007669"/>
    <property type="project" value="UniProtKB-UniRule"/>
</dbReference>
<dbReference type="Pfam" id="PF00316">
    <property type="entry name" value="FBPase"/>
    <property type="match status" value="1"/>
</dbReference>
<dbReference type="PIRSF" id="PIRSF000904">
    <property type="entry name" value="FBPtase_SBPase"/>
    <property type="match status" value="1"/>
</dbReference>
<comment type="caution">
    <text evidence="13">The sequence shown here is derived from an EMBL/GenBank/DDBJ whole genome shotgun (WGS) entry which is preliminary data.</text>
</comment>
<dbReference type="PIRSF" id="PIRSF500210">
    <property type="entry name" value="FBPtase"/>
    <property type="match status" value="1"/>
</dbReference>
<comment type="subunit">
    <text evidence="9">Homotetramer.</text>
</comment>
<name>A0A8G2FCU0_ACIRU</name>
<keyword evidence="6 9" id="KW-0378">Hydrolase</keyword>
<dbReference type="InterPro" id="IPR033391">
    <property type="entry name" value="FBPase_N"/>
</dbReference>
<dbReference type="GO" id="GO:0005986">
    <property type="term" value="P:sucrose biosynthetic process"/>
    <property type="evidence" value="ECO:0007669"/>
    <property type="project" value="TreeGrafter"/>
</dbReference>
<feature type="binding site" evidence="9">
    <location>
        <position position="204"/>
    </location>
    <ligand>
        <name>substrate</name>
    </ligand>
</feature>
<organism evidence="13 14">
    <name type="scientific">Acidiphilium rubrum</name>
    <dbReference type="NCBI Taxonomy" id="526"/>
    <lineage>
        <taxon>Bacteria</taxon>
        <taxon>Pseudomonadati</taxon>
        <taxon>Pseudomonadota</taxon>
        <taxon>Alphaproteobacteria</taxon>
        <taxon>Acetobacterales</taxon>
        <taxon>Acidocellaceae</taxon>
        <taxon>Acidiphilium</taxon>
    </lineage>
</organism>
<dbReference type="EMBL" id="FTNE01000005">
    <property type="protein sequence ID" value="SIQ51266.1"/>
    <property type="molecule type" value="Genomic_DNA"/>
</dbReference>
<dbReference type="NCBIfam" id="NF006780">
    <property type="entry name" value="PRK09293.1-4"/>
    <property type="match status" value="1"/>
</dbReference>
<feature type="binding site" evidence="9">
    <location>
        <position position="109"/>
    </location>
    <ligand>
        <name>Mg(2+)</name>
        <dbReference type="ChEBI" id="CHEBI:18420"/>
        <label>2</label>
    </ligand>
</feature>
<dbReference type="Gene3D" id="3.40.190.80">
    <property type="match status" value="1"/>
</dbReference>
<proteinExistence type="inferred from homology"/>
<dbReference type="Gene3D" id="3.30.540.10">
    <property type="entry name" value="Fructose-1,6-Bisphosphatase, subunit A, domain 1"/>
    <property type="match status" value="1"/>
</dbReference>
<evidence type="ECO:0000256" key="9">
    <source>
        <dbReference type="HAMAP-Rule" id="MF_01855"/>
    </source>
</evidence>
<comment type="pathway">
    <text evidence="2">Carbohydrate biosynthesis; Calvin cycle.</text>
</comment>
<dbReference type="InterPro" id="IPR000146">
    <property type="entry name" value="FBPase_class-1"/>
</dbReference>
<feature type="binding site" evidence="9">
    <location>
        <position position="276"/>
    </location>
    <ligand>
        <name>Mg(2+)</name>
        <dbReference type="ChEBI" id="CHEBI:18420"/>
        <label>2</label>
    </ligand>
</feature>
<feature type="binding site" evidence="9">
    <location>
        <position position="109"/>
    </location>
    <ligand>
        <name>Mg(2+)</name>
        <dbReference type="ChEBI" id="CHEBI:18420"/>
        <label>1</label>
    </ligand>
</feature>
<comment type="caution">
    <text evidence="9">Lacks conserved residue(s) required for the propagation of feature annotation.</text>
</comment>
<dbReference type="InterPro" id="IPR020548">
    <property type="entry name" value="Fructose_bisphosphatase_AS"/>
</dbReference>
<evidence type="ECO:0000256" key="8">
    <source>
        <dbReference type="ARBA" id="ARBA00023277"/>
    </source>
</evidence>
<dbReference type="GO" id="GO:0006094">
    <property type="term" value="P:gluconeogenesis"/>
    <property type="evidence" value="ECO:0007669"/>
    <property type="project" value="UniProtKB-UniRule"/>
</dbReference>
<protein>
    <recommendedName>
        <fullName evidence="9">Fructose-1,6-bisphosphatase class 1</fullName>
        <shortName evidence="9">FBPase class 1</shortName>
        <ecNumber evidence="9">3.1.3.11</ecNumber>
    </recommendedName>
    <alternativeName>
        <fullName evidence="9">D-fructose-1,6-bisphosphate 1-phosphohydrolase class 1</fullName>
    </alternativeName>
</protein>
<dbReference type="GO" id="GO:0005829">
    <property type="term" value="C:cytosol"/>
    <property type="evidence" value="ECO:0007669"/>
    <property type="project" value="TreeGrafter"/>
</dbReference>
<dbReference type="FunFam" id="3.40.190.80:FF:000011">
    <property type="entry name" value="Fructose-1,6-bisphosphatase class 1"/>
    <property type="match status" value="1"/>
</dbReference>
<keyword evidence="8 9" id="KW-0119">Carbohydrate metabolism</keyword>
<keyword evidence="4 9" id="KW-0963">Cytoplasm</keyword>
<feature type="domain" description="Fructose-1-6-bisphosphatase class I N-terminal" evidence="11">
    <location>
        <begin position="27"/>
        <end position="188"/>
    </location>
</feature>
<evidence type="ECO:0000256" key="2">
    <source>
        <dbReference type="ARBA" id="ARBA00005215"/>
    </source>
</evidence>
<keyword evidence="7 9" id="KW-0460">Magnesium</keyword>
<comment type="subcellular location">
    <subcellularLocation>
        <location evidence="9">Cytoplasm</location>
    </subcellularLocation>
</comment>
<dbReference type="GO" id="GO:0006002">
    <property type="term" value="P:fructose 6-phosphate metabolic process"/>
    <property type="evidence" value="ECO:0007669"/>
    <property type="project" value="TreeGrafter"/>
</dbReference>
<feature type="binding site" evidence="9">
    <location>
        <position position="90"/>
    </location>
    <ligand>
        <name>Mg(2+)</name>
        <dbReference type="ChEBI" id="CHEBI:18420"/>
        <label>1</label>
    </ligand>
</feature>
<evidence type="ECO:0000256" key="4">
    <source>
        <dbReference type="ARBA" id="ARBA00022490"/>
    </source>
</evidence>
<dbReference type="Pfam" id="PF18913">
    <property type="entry name" value="FBPase_C"/>
    <property type="match status" value="1"/>
</dbReference>
<comment type="cofactor">
    <cofactor evidence="9">
        <name>Mg(2+)</name>
        <dbReference type="ChEBI" id="CHEBI:18420"/>
    </cofactor>
    <text evidence="9">Binds 2 magnesium ions per subunit.</text>
</comment>
<evidence type="ECO:0000259" key="11">
    <source>
        <dbReference type="Pfam" id="PF00316"/>
    </source>
</evidence>
<dbReference type="CDD" id="cd00354">
    <property type="entry name" value="FBPase"/>
    <property type="match status" value="1"/>
</dbReference>
<gene>
    <name evidence="9" type="primary">fbp</name>
    <name evidence="13" type="ORF">SAMN05421828_105174</name>
</gene>
<dbReference type="SUPFAM" id="SSF56655">
    <property type="entry name" value="Carbohydrate phosphatase"/>
    <property type="match status" value="1"/>
</dbReference>
<dbReference type="GO" id="GO:0006000">
    <property type="term" value="P:fructose metabolic process"/>
    <property type="evidence" value="ECO:0007669"/>
    <property type="project" value="TreeGrafter"/>
</dbReference>
<dbReference type="GO" id="GO:0042132">
    <property type="term" value="F:fructose 1,6-bisphosphate 1-phosphatase activity"/>
    <property type="evidence" value="ECO:0007669"/>
    <property type="project" value="UniProtKB-UniRule"/>
</dbReference>
<dbReference type="NCBIfam" id="NF006779">
    <property type="entry name" value="PRK09293.1-3"/>
    <property type="match status" value="1"/>
</dbReference>
<feature type="binding site" evidence="9">
    <location>
        <begin position="256"/>
        <end position="258"/>
    </location>
    <ligand>
        <name>substrate</name>
    </ligand>
</feature>
<evidence type="ECO:0000256" key="6">
    <source>
        <dbReference type="ARBA" id="ARBA00022801"/>
    </source>
</evidence>
<feature type="domain" description="Fructose-1-6-bisphosphatase class 1 C-terminal" evidence="12">
    <location>
        <begin position="194"/>
        <end position="327"/>
    </location>
</feature>
<evidence type="ECO:0000256" key="10">
    <source>
        <dbReference type="RuleBase" id="RU000508"/>
    </source>
</evidence>
<comment type="catalytic activity">
    <reaction evidence="1 9">
        <text>beta-D-fructose 1,6-bisphosphate + H2O = beta-D-fructose 6-phosphate + phosphate</text>
        <dbReference type="Rhea" id="RHEA:11064"/>
        <dbReference type="ChEBI" id="CHEBI:15377"/>
        <dbReference type="ChEBI" id="CHEBI:32966"/>
        <dbReference type="ChEBI" id="CHEBI:43474"/>
        <dbReference type="ChEBI" id="CHEBI:57634"/>
        <dbReference type="EC" id="3.1.3.11"/>
    </reaction>
</comment>
<dbReference type="Proteomes" id="UP000186308">
    <property type="component" value="Unassembled WGS sequence"/>
</dbReference>
<evidence type="ECO:0000256" key="1">
    <source>
        <dbReference type="ARBA" id="ARBA00001273"/>
    </source>
</evidence>
<dbReference type="RefSeq" id="WP_029311238.1">
    <property type="nucleotide sequence ID" value="NZ_FTNE01000005.1"/>
</dbReference>
<evidence type="ECO:0000256" key="3">
    <source>
        <dbReference type="ARBA" id="ARBA00010941"/>
    </source>
</evidence>
<feature type="binding site" evidence="9">
    <location>
        <position position="111"/>
    </location>
    <ligand>
        <name>Mg(2+)</name>
        <dbReference type="ChEBI" id="CHEBI:18420"/>
        <label>1</label>
    </ligand>
</feature>
<accession>A0A8G2FCU0</accession>
<keyword evidence="5 9" id="KW-0479">Metal-binding</keyword>
<keyword evidence="14" id="KW-1185">Reference proteome</keyword>
<comment type="similarity">
    <text evidence="3 9 10">Belongs to the FBPase class 1 family.</text>
</comment>
<evidence type="ECO:0000313" key="13">
    <source>
        <dbReference type="EMBL" id="SIQ51266.1"/>
    </source>
</evidence>
<dbReference type="PROSITE" id="PS00124">
    <property type="entry name" value="FBPASE"/>
    <property type="match status" value="1"/>
</dbReference>
<dbReference type="HAMAP" id="MF_01855">
    <property type="entry name" value="FBPase_class1"/>
    <property type="match status" value="1"/>
</dbReference>
<sequence length="355" mass="38011">MAEHLRLDSYLDFAAGRTPHLVAVCQTVHSIAAAGRQISRILARGPLAGNLGAIIGASIDGDGQKALDAMTHTILREALARAPVAVFASEESDEPEVLDPHAPLAVAVDPLDGSSNIDTLAPIGTIFSIMPAGMGVADDPAAPFLQPGRQQLAAGFVIYGPQTALVLTLGAGTRVFTLDPDSGAFIATRGEIEVPHTTREYAINGSNLRHWAPEIRTYIMELKKGRNGPRGEDFNTRWLASMVGDAFRILMRGGIYLYPADQRRGYRAGRLRLVYEANPIAMLMEQAGAAATDGRTAVLDLVADDIHQRCPLVFGSTDEVMRVADAYHAGAVNESPLFKTRSLFRKTASTIESLA</sequence>
<reference evidence="13 14" key="1">
    <citation type="submission" date="2017-01" db="EMBL/GenBank/DDBJ databases">
        <authorList>
            <person name="Varghese N."/>
            <person name="Submissions S."/>
        </authorList>
    </citation>
    <scope>NUCLEOTIDE SEQUENCE [LARGE SCALE GENOMIC DNA]</scope>
    <source>
        <strain evidence="13 14">ATCC 35905</strain>
    </source>
</reference>
<evidence type="ECO:0000313" key="14">
    <source>
        <dbReference type="Proteomes" id="UP000186308"/>
    </source>
</evidence>
<dbReference type="PANTHER" id="PTHR11556:SF35">
    <property type="entry name" value="SEDOHEPTULOSE-1,7-BISPHOSPHATASE, CHLOROPLASTIC"/>
    <property type="match status" value="1"/>
</dbReference>
<dbReference type="InterPro" id="IPR044015">
    <property type="entry name" value="FBPase_C_dom"/>
</dbReference>
<evidence type="ECO:0000256" key="5">
    <source>
        <dbReference type="ARBA" id="ARBA00022723"/>
    </source>
</evidence>